<accession>A0AAW0EW52</accession>
<dbReference type="AlphaFoldDB" id="A0AAW0EW52"/>
<evidence type="ECO:0000313" key="1">
    <source>
        <dbReference type="EMBL" id="KAK7197366.1"/>
    </source>
</evidence>
<name>A0AAW0EW52_9TRYP</name>
<proteinExistence type="predicted"/>
<gene>
    <name evidence="1" type="ORF">NESM_000683900</name>
</gene>
<dbReference type="EMBL" id="JAECZO010000103">
    <property type="protein sequence ID" value="KAK7197366.1"/>
    <property type="molecule type" value="Genomic_DNA"/>
</dbReference>
<organism evidence="1 2">
    <name type="scientific">Novymonas esmeraldas</name>
    <dbReference type="NCBI Taxonomy" id="1808958"/>
    <lineage>
        <taxon>Eukaryota</taxon>
        <taxon>Discoba</taxon>
        <taxon>Euglenozoa</taxon>
        <taxon>Kinetoplastea</taxon>
        <taxon>Metakinetoplastina</taxon>
        <taxon>Trypanosomatida</taxon>
        <taxon>Trypanosomatidae</taxon>
        <taxon>Novymonas</taxon>
    </lineage>
</organism>
<reference evidence="1 2" key="1">
    <citation type="journal article" date="2021" name="MBio">
        <title>A New Model Trypanosomatid, Novymonas esmeraldas: Genomic Perception of Its 'Candidatus Pandoraea novymonadis' Endosymbiont.</title>
        <authorList>
            <person name="Zakharova A."/>
            <person name="Saura A."/>
            <person name="Butenko A."/>
            <person name="Podesvova L."/>
            <person name="Warmusova S."/>
            <person name="Kostygov A.Y."/>
            <person name="Nenarokova A."/>
            <person name="Lukes J."/>
            <person name="Opperdoes F.R."/>
            <person name="Yurchenko V."/>
        </authorList>
    </citation>
    <scope>NUCLEOTIDE SEQUENCE [LARGE SCALE GENOMIC DNA]</scope>
    <source>
        <strain evidence="1 2">E262AT.01</strain>
    </source>
</reference>
<dbReference type="Proteomes" id="UP001430356">
    <property type="component" value="Unassembled WGS sequence"/>
</dbReference>
<comment type="caution">
    <text evidence="1">The sequence shown here is derived from an EMBL/GenBank/DDBJ whole genome shotgun (WGS) entry which is preliminary data.</text>
</comment>
<protein>
    <submittedName>
        <fullName evidence="1">Uncharacterized protein</fullName>
    </submittedName>
</protein>
<keyword evidence="2" id="KW-1185">Reference proteome</keyword>
<sequence>MFSVAQVDELFASTTRTLQRSLVLLDERRSTVQSQQGLPAVFCVATTSAASTAVSTTAAAPYASTTSTFADTVRSLQSLSMFRAYVEAAVEMAEKVSAEAAAPSAAMQSRRRKGYDFAVLQSLTRGLRGATSAAWRTSSTTSDLWTSAADDGGGAEEAVAADSPLTAAPGTHSGSTRSSGAQLAATLLFASFCVDLAVMAPRTASAVAAELSHLFPPSTAEPAPPLPGCEWARGGGAELRVVLRSIAALLPPPVATRLVARLADLLLRPSPASTAYSVGSGTEEHRRLLGCEQLSGGQLMVPALNYHLLEHYPSSLAARWFVQPLQSAAEHLRADYYASAVRFGAQCRWLLQLLWTLLYACQSAAATATATAAAAASPRPPLERQLRTARRLYDAWLMPVERTFGAGAARHGVSAAFHAALVQPHARLVEQLLRAACGDDAVRTSREWSGVLYSAQYRLLLIVETLAHAEVAQANGTSSTSAQQRTYEAMLRQSGGKVSVPLLQTLAEDRQLVLDVTPSRSPDGHRLYKLHSGLRDDSSGSGRAVFIYVDDGALFTKVGRAGAFQRVKSVEDLFKTLQ</sequence>
<evidence type="ECO:0000313" key="2">
    <source>
        <dbReference type="Proteomes" id="UP001430356"/>
    </source>
</evidence>